<evidence type="ECO:0000256" key="3">
    <source>
        <dbReference type="ARBA" id="ARBA00023125"/>
    </source>
</evidence>
<dbReference type="GO" id="GO:0003677">
    <property type="term" value="F:DNA binding"/>
    <property type="evidence" value="ECO:0007669"/>
    <property type="project" value="UniProtKB-KW"/>
</dbReference>
<evidence type="ECO:0000256" key="2">
    <source>
        <dbReference type="ARBA" id="ARBA00023015"/>
    </source>
</evidence>
<dbReference type="PANTHER" id="PTHR30204">
    <property type="entry name" value="REDOX-CYCLING DRUG-SENSING TRANSCRIPTIONAL ACTIVATOR SOXR"/>
    <property type="match status" value="1"/>
</dbReference>
<dbReference type="AlphaFoldDB" id="A0A4R4FDD6"/>
<dbReference type="InterPro" id="IPR000551">
    <property type="entry name" value="MerR-type_HTH_dom"/>
</dbReference>
<dbReference type="SUPFAM" id="SSF46955">
    <property type="entry name" value="Putative DNA-binding domain"/>
    <property type="match status" value="1"/>
</dbReference>
<keyword evidence="5" id="KW-0472">Membrane</keyword>
<dbReference type="GO" id="GO:0003700">
    <property type="term" value="F:DNA-binding transcription factor activity"/>
    <property type="evidence" value="ECO:0007669"/>
    <property type="project" value="InterPro"/>
</dbReference>
<dbReference type="InterPro" id="IPR009061">
    <property type="entry name" value="DNA-bd_dom_put_sf"/>
</dbReference>
<keyword evidence="8" id="KW-1185">Reference proteome</keyword>
<dbReference type="RefSeq" id="WP_132278189.1">
    <property type="nucleotide sequence ID" value="NZ_JAOBST010000070.1"/>
</dbReference>
<dbReference type="Pfam" id="PF13411">
    <property type="entry name" value="MerR_1"/>
    <property type="match status" value="1"/>
</dbReference>
<dbReference type="Proteomes" id="UP000295710">
    <property type="component" value="Unassembled WGS sequence"/>
</dbReference>
<feature type="domain" description="HTH merR-type" evidence="6">
    <location>
        <begin position="1"/>
        <end position="69"/>
    </location>
</feature>
<keyword evidence="3" id="KW-0238">DNA-binding</keyword>
<keyword evidence="5" id="KW-1133">Transmembrane helix</keyword>
<dbReference type="Gene3D" id="1.10.1660.10">
    <property type="match status" value="1"/>
</dbReference>
<feature type="transmembrane region" description="Helical" evidence="5">
    <location>
        <begin position="174"/>
        <end position="194"/>
    </location>
</feature>
<feature type="transmembrane region" description="Helical" evidence="5">
    <location>
        <begin position="149"/>
        <end position="168"/>
    </location>
</feature>
<organism evidence="7 8">
    <name type="scientific">Extibacter muris</name>
    <dbReference type="NCBI Taxonomy" id="1796622"/>
    <lineage>
        <taxon>Bacteria</taxon>
        <taxon>Bacillati</taxon>
        <taxon>Bacillota</taxon>
        <taxon>Clostridia</taxon>
        <taxon>Lachnospirales</taxon>
        <taxon>Lachnospiraceae</taxon>
        <taxon>Extibacter</taxon>
    </lineage>
</organism>
<evidence type="ECO:0000256" key="1">
    <source>
        <dbReference type="ARBA" id="ARBA00022491"/>
    </source>
</evidence>
<accession>A0A4R4FDD6</accession>
<evidence type="ECO:0000313" key="7">
    <source>
        <dbReference type="EMBL" id="TDA21341.1"/>
    </source>
</evidence>
<name>A0A4R4FDD6_9FIRM</name>
<gene>
    <name evidence="7" type="ORF">E1963_11750</name>
</gene>
<dbReference type="CDD" id="cd00592">
    <property type="entry name" value="HTH_MerR-like"/>
    <property type="match status" value="1"/>
</dbReference>
<proteinExistence type="predicted"/>
<dbReference type="SMART" id="SM00422">
    <property type="entry name" value="HTH_MERR"/>
    <property type="match status" value="1"/>
</dbReference>
<reference evidence="7 8" key="1">
    <citation type="journal article" date="2016" name="Nat. Microbiol.">
        <title>The Mouse Intestinal Bacterial Collection (miBC) provides host-specific insight into cultured diversity and functional potential of the gut microbiota.</title>
        <authorList>
            <person name="Lagkouvardos I."/>
            <person name="Pukall R."/>
            <person name="Abt B."/>
            <person name="Foesel B.U."/>
            <person name="Meier-Kolthoff J.P."/>
            <person name="Kumar N."/>
            <person name="Bresciani A."/>
            <person name="Martinez I."/>
            <person name="Just S."/>
            <person name="Ziegler C."/>
            <person name="Brugiroux S."/>
            <person name="Garzetti D."/>
            <person name="Wenning M."/>
            <person name="Bui T.P."/>
            <person name="Wang J."/>
            <person name="Hugenholtz F."/>
            <person name="Plugge C.M."/>
            <person name="Peterson D.A."/>
            <person name="Hornef M.W."/>
            <person name="Baines J.F."/>
            <person name="Smidt H."/>
            <person name="Walter J."/>
            <person name="Kristiansen K."/>
            <person name="Nielsen H.B."/>
            <person name="Haller D."/>
            <person name="Overmann J."/>
            <person name="Stecher B."/>
            <person name="Clavel T."/>
        </authorList>
    </citation>
    <scope>NUCLEOTIDE SEQUENCE [LARGE SCALE GENOMIC DNA]</scope>
    <source>
        <strain evidence="7 8">DSM 28560</strain>
    </source>
</reference>
<keyword evidence="5" id="KW-0812">Transmembrane</keyword>
<dbReference type="InterPro" id="IPR047057">
    <property type="entry name" value="MerR_fam"/>
</dbReference>
<evidence type="ECO:0000256" key="4">
    <source>
        <dbReference type="ARBA" id="ARBA00023163"/>
    </source>
</evidence>
<comment type="caution">
    <text evidence="7">The sequence shown here is derived from an EMBL/GenBank/DDBJ whole genome shotgun (WGS) entry which is preliminary data.</text>
</comment>
<keyword evidence="4" id="KW-0804">Transcription</keyword>
<sequence length="207" mass="24217">MTIKEVEQLVDMKKANIRYYEEEGLLAPGRNKENNYREYSMHDVEDLKKIKFLRVLGVPVKDIRRVKEGRVTVSEVIGARKAALEQEMAELSEARSLCDKLIQQNGTFDNLDVTLMDMQNAFFKMRGEKIMRLDKVYRLENYRNMCNRIWQTIFLIYYPAMLSLKFVIHYELPFWLTLPMTVSVLAAAATAGVIDYKIAHYKEESSN</sequence>
<evidence type="ECO:0000259" key="6">
    <source>
        <dbReference type="PROSITE" id="PS50937"/>
    </source>
</evidence>
<protein>
    <submittedName>
        <fullName evidence="7">MerR family transcriptional regulator</fullName>
    </submittedName>
</protein>
<keyword evidence="1" id="KW-0678">Repressor</keyword>
<dbReference type="PANTHER" id="PTHR30204:SF69">
    <property type="entry name" value="MERR-FAMILY TRANSCRIPTIONAL REGULATOR"/>
    <property type="match status" value="1"/>
</dbReference>
<evidence type="ECO:0000313" key="8">
    <source>
        <dbReference type="Proteomes" id="UP000295710"/>
    </source>
</evidence>
<dbReference type="PROSITE" id="PS50937">
    <property type="entry name" value="HTH_MERR_2"/>
    <property type="match status" value="1"/>
</dbReference>
<keyword evidence="2" id="KW-0805">Transcription regulation</keyword>
<dbReference type="EMBL" id="SMMX01000009">
    <property type="protein sequence ID" value="TDA21341.1"/>
    <property type="molecule type" value="Genomic_DNA"/>
</dbReference>
<evidence type="ECO:0000256" key="5">
    <source>
        <dbReference type="SAM" id="Phobius"/>
    </source>
</evidence>